<dbReference type="EC" id="6.1.1.14" evidence="1"/>
<reference evidence="1 2" key="1">
    <citation type="journal article" date="2016" name="Genome Announc.">
        <title>Draft Genome Sequence of the Thermotolerant Cyanobacterium Desertifilum sp. IPPAS B-1220.</title>
        <authorList>
            <person name="Mironov K.S."/>
            <person name="Sinetova M.A."/>
            <person name="Bolatkhan K."/>
            <person name="Zayadan B.K."/>
            <person name="Ustinova V.V."/>
            <person name="Kupriyanova E.V."/>
            <person name="Skrypnik A.N."/>
            <person name="Gogoleva N.E."/>
            <person name="Gogolev Y.V."/>
            <person name="Los D.A."/>
        </authorList>
    </citation>
    <scope>NUCLEOTIDE SEQUENCE [LARGE SCALE GENOMIC DNA]</scope>
    <source>
        <strain evidence="1 2">IPPAS B-1220</strain>
    </source>
</reference>
<keyword evidence="1" id="KW-0436">Ligase</keyword>
<dbReference type="EMBL" id="CP182909">
    <property type="protein sequence ID" value="XPM62253.1"/>
    <property type="molecule type" value="Genomic_DNA"/>
</dbReference>
<keyword evidence="2" id="KW-1185">Reference proteome</keyword>
<name>A0ACD5GND7_9CYAN</name>
<organism evidence="1 2">
    <name type="scientific">Desertifilum tharense IPPAS B-1220</name>
    <dbReference type="NCBI Taxonomy" id="1781255"/>
    <lineage>
        <taxon>Bacteria</taxon>
        <taxon>Bacillati</taxon>
        <taxon>Cyanobacteriota</taxon>
        <taxon>Cyanophyceae</taxon>
        <taxon>Desertifilales</taxon>
        <taxon>Desertifilaceae</taxon>
        <taxon>Desertifilum</taxon>
    </lineage>
</organism>
<accession>A0ACD5GND7</accession>
<evidence type="ECO:0000313" key="1">
    <source>
        <dbReference type="EMBL" id="XPM62253.1"/>
    </source>
</evidence>
<dbReference type="Proteomes" id="UP000095472">
    <property type="component" value="Chromosome"/>
</dbReference>
<evidence type="ECO:0000313" key="2">
    <source>
        <dbReference type="Proteomes" id="UP000095472"/>
    </source>
</evidence>
<sequence>MPAFLLEVGTEELPADFVKSAIQQWQTRLPQALAEQFLTPEAIEVYGTPRRLAILLKGLPSQQPDREEEIKDFRLLRRLRMGNPPKRRKGSPKSKALNSIHSKSVPPIREILSLFANKLQDSQRRIFYKN</sequence>
<proteinExistence type="predicted"/>
<gene>
    <name evidence="1" type="ORF">BH720_020895</name>
</gene>
<protein>
    <submittedName>
        <fullName evidence="1">Glycine--tRNA ligase subunit beta</fullName>
        <ecNumber evidence="1">6.1.1.14</ecNumber>
    </submittedName>
</protein>